<name>A0ACB7W1Y0_DIOAL</name>
<accession>A0ACB7W1Y0</accession>
<proteinExistence type="predicted"/>
<dbReference type="Proteomes" id="UP000827976">
    <property type="component" value="Chromosome 5"/>
</dbReference>
<reference evidence="2" key="1">
    <citation type="journal article" date="2022" name="Nat. Commun.">
        <title>Chromosome evolution and the genetic basis of agronomically important traits in greater yam.</title>
        <authorList>
            <person name="Bredeson J.V."/>
            <person name="Lyons J.B."/>
            <person name="Oniyinde I.O."/>
            <person name="Okereke N.R."/>
            <person name="Kolade O."/>
            <person name="Nnabue I."/>
            <person name="Nwadili C.O."/>
            <person name="Hribova E."/>
            <person name="Parker M."/>
            <person name="Nwogha J."/>
            <person name="Shu S."/>
            <person name="Carlson J."/>
            <person name="Kariba R."/>
            <person name="Muthemba S."/>
            <person name="Knop K."/>
            <person name="Barton G.J."/>
            <person name="Sherwood A.V."/>
            <person name="Lopez-Montes A."/>
            <person name="Asiedu R."/>
            <person name="Jamnadass R."/>
            <person name="Muchugi A."/>
            <person name="Goodstein D."/>
            <person name="Egesi C.N."/>
            <person name="Featherston J."/>
            <person name="Asfaw A."/>
            <person name="Simpson G.G."/>
            <person name="Dolezel J."/>
            <person name="Hendre P.S."/>
            <person name="Van Deynze A."/>
            <person name="Kumar P.L."/>
            <person name="Obidiegwu J.E."/>
            <person name="Bhattacharjee R."/>
            <person name="Rokhsar D.S."/>
        </authorList>
    </citation>
    <scope>NUCLEOTIDE SEQUENCE [LARGE SCALE GENOMIC DNA]</scope>
    <source>
        <strain evidence="2">cv. TDa95/00328</strain>
    </source>
</reference>
<gene>
    <name evidence="1" type="ORF">IHE45_05G066200</name>
</gene>
<dbReference type="EMBL" id="CM037015">
    <property type="protein sequence ID" value="KAH7681555.1"/>
    <property type="molecule type" value="Genomic_DNA"/>
</dbReference>
<organism evidence="1 2">
    <name type="scientific">Dioscorea alata</name>
    <name type="common">Purple yam</name>
    <dbReference type="NCBI Taxonomy" id="55571"/>
    <lineage>
        <taxon>Eukaryota</taxon>
        <taxon>Viridiplantae</taxon>
        <taxon>Streptophyta</taxon>
        <taxon>Embryophyta</taxon>
        <taxon>Tracheophyta</taxon>
        <taxon>Spermatophyta</taxon>
        <taxon>Magnoliopsida</taxon>
        <taxon>Liliopsida</taxon>
        <taxon>Dioscoreales</taxon>
        <taxon>Dioscoreaceae</taxon>
        <taxon>Dioscorea</taxon>
    </lineage>
</organism>
<protein>
    <submittedName>
        <fullName evidence="1">Uncharacterized protein</fullName>
    </submittedName>
</protein>
<sequence length="374" mass="42440">MSSLSLKEKAFEHAPVASGNSNTPISTSNNSSGKLMARGSKSLKIMELLGAHTSSHHELTGQENDASTQEKQSRHRGKTVMANVWTSTEKFIIEVDKYGVPCTKDAAMLSSFLGVLAKNGAYAPINIPNWRHEDFTPYKTKCLKLLMTKFDFPHTQETVTWILQSLNKRWRDWKGDLKAEFYIPNEKERVLVEPPSTVLEEQWPGLVRQWYSPRNESRIVLQCGMQLIKKKDGRYVNEEFRKKLETAHNLQVSYTSLSANFEQNEINEMVFQKIYGAEHNGRVHGLGLGPTPSRNFSVTSKFTGTSASTTDNNHNAELENVKLELAEMKDKYEKLSLDFAEMKELFEGFMAERSFNDRMSKAPGEEVEDNASVE</sequence>
<evidence type="ECO:0000313" key="2">
    <source>
        <dbReference type="Proteomes" id="UP000827976"/>
    </source>
</evidence>
<evidence type="ECO:0000313" key="1">
    <source>
        <dbReference type="EMBL" id="KAH7681555.1"/>
    </source>
</evidence>
<keyword evidence="2" id="KW-1185">Reference proteome</keyword>
<comment type="caution">
    <text evidence="1">The sequence shown here is derived from an EMBL/GenBank/DDBJ whole genome shotgun (WGS) entry which is preliminary data.</text>
</comment>